<feature type="compositionally biased region" description="Polar residues" evidence="1">
    <location>
        <begin position="118"/>
        <end position="132"/>
    </location>
</feature>
<dbReference type="EMBL" id="LT635767">
    <property type="protein sequence ID" value="SGZ55143.1"/>
    <property type="molecule type" value="Genomic_DNA"/>
</dbReference>
<evidence type="ECO:0000313" key="3">
    <source>
        <dbReference type="Proteomes" id="UP000182259"/>
    </source>
</evidence>
<feature type="compositionally biased region" description="Pro residues" evidence="1">
    <location>
        <begin position="41"/>
        <end position="54"/>
    </location>
</feature>
<feature type="compositionally biased region" description="Low complexity" evidence="1">
    <location>
        <begin position="157"/>
        <end position="172"/>
    </location>
</feature>
<protein>
    <submittedName>
        <fullName evidence="2">CIC11C00000000881</fullName>
    </submittedName>
</protein>
<name>A0A1L0BUW1_9ASCO</name>
<proteinExistence type="predicted"/>
<gene>
    <name evidence="2" type="ORF">SAMEA4029009_CIC11G00000000881</name>
</gene>
<feature type="region of interest" description="Disordered" evidence="1">
    <location>
        <begin position="151"/>
        <end position="193"/>
    </location>
</feature>
<reference evidence="2 3" key="1">
    <citation type="submission" date="2016-10" db="EMBL/GenBank/DDBJ databases">
        <authorList>
            <person name="de Groot N.N."/>
        </authorList>
    </citation>
    <scope>NUCLEOTIDE SEQUENCE [LARGE SCALE GENOMIC DNA]</scope>
    <source>
        <strain evidence="2 3">PYCC 4715</strain>
    </source>
</reference>
<feature type="compositionally biased region" description="Low complexity" evidence="1">
    <location>
        <begin position="60"/>
        <end position="69"/>
    </location>
</feature>
<feature type="region of interest" description="Disordered" evidence="1">
    <location>
        <begin position="113"/>
        <end position="139"/>
    </location>
</feature>
<sequence>MSNKYNALKDGPRLPKLVARSRHNYQISRVSKADLLRQPNRRPPSTPAPNPDIPLDPESHLNVSNSSSSQCLNNSAVLPVIGFHELIEWVPTGYETSSKEETTFVSLATDIPPDKITQDTSDNSLHQYSTMPISPRVPEDRDFSQMISHHPTRIDSQSDSNLSTSNSHSASNVQPESPIQPHLDSHQPAPSQQETEIYQVLPDGDLQILRAPKASQQPQLDSLQIENEDYHPIFYFRNEHGNLQPINPGLDGPLYHFTNLYAHYAKEGRWYRVAFLPEQEL</sequence>
<dbReference type="Proteomes" id="UP000182259">
    <property type="component" value="Chromosome IV"/>
</dbReference>
<organism evidence="2 3">
    <name type="scientific">Sungouiella intermedia</name>
    <dbReference type="NCBI Taxonomy" id="45354"/>
    <lineage>
        <taxon>Eukaryota</taxon>
        <taxon>Fungi</taxon>
        <taxon>Dikarya</taxon>
        <taxon>Ascomycota</taxon>
        <taxon>Saccharomycotina</taxon>
        <taxon>Pichiomycetes</taxon>
        <taxon>Metschnikowiaceae</taxon>
        <taxon>Sungouiella</taxon>
    </lineage>
</organism>
<evidence type="ECO:0000256" key="1">
    <source>
        <dbReference type="SAM" id="MobiDB-lite"/>
    </source>
</evidence>
<feature type="region of interest" description="Disordered" evidence="1">
    <location>
        <begin position="1"/>
        <end position="69"/>
    </location>
</feature>
<evidence type="ECO:0000313" key="2">
    <source>
        <dbReference type="EMBL" id="SGZ55143.1"/>
    </source>
</evidence>
<dbReference type="AlphaFoldDB" id="A0A1L0BUW1"/>
<accession>A0A1L0BUW1</accession>